<dbReference type="GO" id="GO:0005576">
    <property type="term" value="C:extracellular region"/>
    <property type="evidence" value="ECO:0007669"/>
    <property type="project" value="UniProtKB-SubCell"/>
</dbReference>
<proteinExistence type="inferred from homology"/>
<feature type="region of interest" description="Disordered" evidence="9">
    <location>
        <begin position="282"/>
        <end position="307"/>
    </location>
</feature>
<evidence type="ECO:0000256" key="8">
    <source>
        <dbReference type="ARBA" id="ARBA00023288"/>
    </source>
</evidence>
<evidence type="ECO:0000259" key="11">
    <source>
        <dbReference type="Pfam" id="PF05730"/>
    </source>
</evidence>
<keyword evidence="13" id="KW-1185">Reference proteome</keyword>
<evidence type="ECO:0000256" key="7">
    <source>
        <dbReference type="ARBA" id="ARBA00023157"/>
    </source>
</evidence>
<comment type="subcellular location">
    <subcellularLocation>
        <location evidence="1">Membrane</location>
        <topology evidence="1">Lipid-anchor</topology>
        <topology evidence="1">GPI-anchor</topology>
    </subcellularLocation>
    <subcellularLocation>
        <location evidence="2">Secreted</location>
    </subcellularLocation>
</comment>
<dbReference type="InterPro" id="IPR008427">
    <property type="entry name" value="Extracellular_membr_CFEM_dom"/>
</dbReference>
<feature type="region of interest" description="Disordered" evidence="9">
    <location>
        <begin position="234"/>
        <end position="266"/>
    </location>
</feature>
<evidence type="ECO:0000256" key="3">
    <source>
        <dbReference type="ARBA" id="ARBA00010031"/>
    </source>
</evidence>
<feature type="compositionally biased region" description="Low complexity" evidence="9">
    <location>
        <begin position="234"/>
        <end position="261"/>
    </location>
</feature>
<sequence>MHYTTAVFFTAGLAAQRVAATGWQLDASRYSNPANTDNQCSTPQSSGYDWSSLNNGAFESYGSNKFSGFTCGDSPNKRDVLSKRTFQSKCISGQLNQKPSISCEGQSQMSIDTYQISSNYDTDVECHYGMPDGSTCKMTHACQSGGNIIKNDQCGGATNVTFHPKGGDSGEKNGESCSIGIHSIGFNCETASSTVPAYSTATIASTSATSAEVTTTSVSVTSILSSTITVATTSASSTETTTSTEVTSSTETSPVTASTETIPVTSSTPTLTIPAYSTYANSSTAETTSTESSVSPETTSASSSTEGIVVSTYGTSTPTSSIASPVTNSSSSVIPATPTSTPSCPDLLPKCLNTWIWQTGCTDNSDYTCYCKDSGFISNVMGCIESWSGADSETQAAASYLQGICAPYVPENPAIITACPSSVTPTGVPASTYPPSSSEAAPVTTSAAVETSSAAATTSAPPPAYAPGTSSTEVSPITATTPMAPTDTCTTSTTPAVSSVPDTTSTTTLITTLTYSSTITIPCTYTTGESLGFTIPSSSTTTLLQTTITVPQVQFITSTITVPGAMTTMSVGLAAGSPSAVPAYTTTMATTTAAATAAPVQGTTTSTAVVISYPTSGFGTSVAAAQPSASSSPIVPYTGGAQGVRTGIIGGAVAAFAAMLLC</sequence>
<organism evidence="12 13">
    <name type="scientific">Cryoendolithus antarcticus</name>
    <dbReference type="NCBI Taxonomy" id="1507870"/>
    <lineage>
        <taxon>Eukaryota</taxon>
        <taxon>Fungi</taxon>
        <taxon>Dikarya</taxon>
        <taxon>Ascomycota</taxon>
        <taxon>Pezizomycotina</taxon>
        <taxon>Dothideomycetes</taxon>
        <taxon>Dothideomycetidae</taxon>
        <taxon>Cladosporiales</taxon>
        <taxon>Cladosporiaceae</taxon>
        <taxon>Cryoendolithus</taxon>
    </lineage>
</organism>
<evidence type="ECO:0000256" key="4">
    <source>
        <dbReference type="ARBA" id="ARBA00022525"/>
    </source>
</evidence>
<protein>
    <recommendedName>
        <fullName evidence="11">CFEM domain-containing protein</fullName>
    </recommendedName>
</protein>
<gene>
    <name evidence="12" type="ORF">B0A48_04052</name>
</gene>
<keyword evidence="6 10" id="KW-0732">Signal</keyword>
<dbReference type="OrthoDB" id="5431405at2759"/>
<evidence type="ECO:0000256" key="1">
    <source>
        <dbReference type="ARBA" id="ARBA00004589"/>
    </source>
</evidence>
<keyword evidence="4" id="KW-0964">Secreted</keyword>
<comment type="caution">
    <text evidence="12">The sequence shown here is derived from an EMBL/GenBank/DDBJ whole genome shotgun (WGS) entry which is preliminary data.</text>
</comment>
<accession>A0A1V8THP4</accession>
<dbReference type="EMBL" id="NAJO01000008">
    <property type="protein sequence ID" value="OQO10752.1"/>
    <property type="molecule type" value="Genomic_DNA"/>
</dbReference>
<evidence type="ECO:0000256" key="6">
    <source>
        <dbReference type="ARBA" id="ARBA00022729"/>
    </source>
</evidence>
<dbReference type="Proteomes" id="UP000192596">
    <property type="component" value="Unassembled WGS sequence"/>
</dbReference>
<dbReference type="Pfam" id="PF05730">
    <property type="entry name" value="CFEM"/>
    <property type="match status" value="1"/>
</dbReference>
<name>A0A1V8THP4_9PEZI</name>
<feature type="compositionally biased region" description="Low complexity" evidence="9">
    <location>
        <begin position="434"/>
        <end position="459"/>
    </location>
</feature>
<evidence type="ECO:0000313" key="13">
    <source>
        <dbReference type="Proteomes" id="UP000192596"/>
    </source>
</evidence>
<keyword evidence="5" id="KW-0472">Membrane</keyword>
<feature type="compositionally biased region" description="Low complexity" evidence="9">
    <location>
        <begin position="282"/>
        <end position="306"/>
    </location>
</feature>
<evidence type="ECO:0000256" key="9">
    <source>
        <dbReference type="SAM" id="MobiDB-lite"/>
    </source>
</evidence>
<keyword evidence="7" id="KW-1015">Disulfide bond</keyword>
<feature type="chain" id="PRO_5012393162" description="CFEM domain-containing protein" evidence="10">
    <location>
        <begin position="21"/>
        <end position="662"/>
    </location>
</feature>
<keyword evidence="8" id="KW-0449">Lipoprotein</keyword>
<feature type="compositionally biased region" description="Low complexity" evidence="9">
    <location>
        <begin position="466"/>
        <end position="503"/>
    </location>
</feature>
<feature type="signal peptide" evidence="10">
    <location>
        <begin position="1"/>
        <end position="20"/>
    </location>
</feature>
<dbReference type="AlphaFoldDB" id="A0A1V8THP4"/>
<feature type="region of interest" description="Disordered" evidence="9">
    <location>
        <begin position="427"/>
        <end position="503"/>
    </location>
</feature>
<comment type="similarity">
    <text evidence="3">Belongs to the RBT5 family.</text>
</comment>
<dbReference type="STRING" id="1507870.A0A1V8THP4"/>
<dbReference type="InParanoid" id="A0A1V8THP4"/>
<dbReference type="GO" id="GO:0098552">
    <property type="term" value="C:side of membrane"/>
    <property type="evidence" value="ECO:0007669"/>
    <property type="project" value="UniProtKB-KW"/>
</dbReference>
<evidence type="ECO:0000256" key="5">
    <source>
        <dbReference type="ARBA" id="ARBA00022622"/>
    </source>
</evidence>
<evidence type="ECO:0000256" key="2">
    <source>
        <dbReference type="ARBA" id="ARBA00004613"/>
    </source>
</evidence>
<keyword evidence="5" id="KW-0336">GPI-anchor</keyword>
<evidence type="ECO:0000256" key="10">
    <source>
        <dbReference type="SAM" id="SignalP"/>
    </source>
</evidence>
<keyword evidence="5" id="KW-0325">Glycoprotein</keyword>
<reference evidence="13" key="1">
    <citation type="submission" date="2017-03" db="EMBL/GenBank/DDBJ databases">
        <title>Genomes of endolithic fungi from Antarctica.</title>
        <authorList>
            <person name="Coleine C."/>
            <person name="Masonjones S."/>
            <person name="Stajich J.E."/>
        </authorList>
    </citation>
    <scope>NUCLEOTIDE SEQUENCE [LARGE SCALE GENOMIC DNA]</scope>
    <source>
        <strain evidence="13">CCFEE 5527</strain>
    </source>
</reference>
<feature type="domain" description="CFEM" evidence="11">
    <location>
        <begin position="342"/>
        <end position="406"/>
    </location>
</feature>
<evidence type="ECO:0000313" key="12">
    <source>
        <dbReference type="EMBL" id="OQO10752.1"/>
    </source>
</evidence>